<dbReference type="SUPFAM" id="SSF143631">
    <property type="entry name" value="ApbE-like"/>
    <property type="match status" value="1"/>
</dbReference>
<reference evidence="1" key="1">
    <citation type="journal article" date="2020" name="mSystems">
        <title>Genome- and Community-Level Interaction Insights into Carbon Utilization and Element Cycling Functions of Hydrothermarchaeota in Hydrothermal Sediment.</title>
        <authorList>
            <person name="Zhou Z."/>
            <person name="Liu Y."/>
            <person name="Xu W."/>
            <person name="Pan J."/>
            <person name="Luo Z.H."/>
            <person name="Li M."/>
        </authorList>
    </citation>
    <scope>NUCLEOTIDE SEQUENCE [LARGE SCALE GENOMIC DNA]</scope>
    <source>
        <strain evidence="1">SpSt-776</strain>
    </source>
</reference>
<sequence>MSFTSEPRTYRTRVARKGLVAFRVVVKETDLLVLAARDFRREVQEAVVKERQQLESYIAAHPEFVRTLVPWPEDPFAPPVVRDMIAAGRKTGVGPMAAVAGALAERVGRVLLPWSPEVIVENGGDIFLKIIRPATVAVYAGSSPFSYKVGLKIDPLLGPLGVCTSSGTVGHSLSFGRADAACVLAPSAALADAAATALGNRVPEASAINAALEWVAEVPGVLGALVIVGDKLGAWGKVELTPLYNPKP</sequence>
<proteinExistence type="predicted"/>
<evidence type="ECO:0000313" key="1">
    <source>
        <dbReference type="EMBL" id="HGB13700.1"/>
    </source>
</evidence>
<dbReference type="EMBL" id="DTHB01000007">
    <property type="protein sequence ID" value="HGB13700.1"/>
    <property type="molecule type" value="Genomic_DNA"/>
</dbReference>
<organism evidence="1">
    <name type="scientific">Desulfobacca acetoxidans</name>
    <dbReference type="NCBI Taxonomy" id="60893"/>
    <lineage>
        <taxon>Bacteria</taxon>
        <taxon>Pseudomonadati</taxon>
        <taxon>Thermodesulfobacteriota</taxon>
        <taxon>Desulfobaccia</taxon>
        <taxon>Desulfobaccales</taxon>
        <taxon>Desulfobaccaceae</taxon>
        <taxon>Desulfobacca</taxon>
    </lineage>
</organism>
<comment type="caution">
    <text evidence="1">The sequence shown here is derived from an EMBL/GenBank/DDBJ whole genome shotgun (WGS) entry which is preliminary data.</text>
</comment>
<accession>A0A7C3SHL1</accession>
<dbReference type="PIRSF" id="PIRSF006421">
    <property type="entry name" value="UCP006421"/>
    <property type="match status" value="1"/>
</dbReference>
<dbReference type="InterPro" id="IPR003374">
    <property type="entry name" value="ApbE-like_sf"/>
</dbReference>
<dbReference type="Gene3D" id="3.10.520.10">
    <property type="entry name" value="ApbE-like domains"/>
    <property type="match status" value="1"/>
</dbReference>
<dbReference type="InterPro" id="IPR007183">
    <property type="entry name" value="UPF0280"/>
</dbReference>
<dbReference type="NCBIfam" id="NF003323">
    <property type="entry name" value="PRK04334.1-3"/>
    <property type="match status" value="1"/>
</dbReference>
<protein>
    <submittedName>
        <fullName evidence="1">UPF0280 family protein</fullName>
    </submittedName>
</protein>
<gene>
    <name evidence="1" type="ORF">ENV62_00435</name>
</gene>
<name>A0A7C3SHL1_9BACT</name>
<dbReference type="AlphaFoldDB" id="A0A7C3SHL1"/>